<dbReference type="PANTHER" id="PTHR31683">
    <property type="entry name" value="PECTATE LYASE 18-RELATED"/>
    <property type="match status" value="1"/>
</dbReference>
<dbReference type="InterPro" id="IPR018082">
    <property type="entry name" value="AmbAllergen"/>
</dbReference>
<reference evidence="3 4" key="1">
    <citation type="journal article" date="2022" name="Hortic Res">
        <title>The genome of Dioscorea zingiberensis sheds light on the biosynthesis, origin and evolution of the medicinally important diosgenin saponins.</title>
        <authorList>
            <person name="Li Y."/>
            <person name="Tan C."/>
            <person name="Li Z."/>
            <person name="Guo J."/>
            <person name="Li S."/>
            <person name="Chen X."/>
            <person name="Wang C."/>
            <person name="Dai X."/>
            <person name="Yang H."/>
            <person name="Song W."/>
            <person name="Hou L."/>
            <person name="Xu J."/>
            <person name="Tong Z."/>
            <person name="Xu A."/>
            <person name="Yuan X."/>
            <person name="Wang W."/>
            <person name="Yang Q."/>
            <person name="Chen L."/>
            <person name="Sun Z."/>
            <person name="Wang K."/>
            <person name="Pan B."/>
            <person name="Chen J."/>
            <person name="Bao Y."/>
            <person name="Liu F."/>
            <person name="Qi X."/>
            <person name="Gang D.R."/>
            <person name="Wen J."/>
            <person name="Li J."/>
        </authorList>
    </citation>
    <scope>NUCLEOTIDE SEQUENCE [LARGE SCALE GENOMIC DNA]</scope>
    <source>
        <strain evidence="3">Dzin_1.0</strain>
    </source>
</reference>
<keyword evidence="1 2" id="KW-0732">Signal</keyword>
<dbReference type="Proteomes" id="UP001085076">
    <property type="component" value="Unassembled WGS sequence"/>
</dbReference>
<dbReference type="OrthoDB" id="1637350at2759"/>
<feature type="signal peptide" evidence="2">
    <location>
        <begin position="1"/>
        <end position="25"/>
    </location>
</feature>
<evidence type="ECO:0000313" key="3">
    <source>
        <dbReference type="EMBL" id="KAJ0959982.1"/>
    </source>
</evidence>
<accession>A0A9D5BSM3</accession>
<evidence type="ECO:0008006" key="5">
    <source>
        <dbReference type="Google" id="ProtNLM"/>
    </source>
</evidence>
<dbReference type="InterPro" id="IPR045032">
    <property type="entry name" value="PEL"/>
</dbReference>
<dbReference type="InterPro" id="IPR011050">
    <property type="entry name" value="Pectin_lyase_fold/virulence"/>
</dbReference>
<proteinExistence type="predicted"/>
<name>A0A9D5BSM3_9LILI</name>
<dbReference type="SUPFAM" id="SSF51126">
    <property type="entry name" value="Pectin lyase-like"/>
    <property type="match status" value="1"/>
</dbReference>
<dbReference type="PRINTS" id="PR00807">
    <property type="entry name" value="AMBALLERGEN"/>
</dbReference>
<evidence type="ECO:0000256" key="1">
    <source>
        <dbReference type="ARBA" id="ARBA00022729"/>
    </source>
</evidence>
<gene>
    <name evidence="3" type="ORF">J5N97_000238</name>
</gene>
<keyword evidence="4" id="KW-1185">Reference proteome</keyword>
<dbReference type="Gene3D" id="2.160.20.10">
    <property type="entry name" value="Single-stranded right-handed beta-helix, Pectin lyase-like"/>
    <property type="match status" value="1"/>
</dbReference>
<evidence type="ECO:0000313" key="4">
    <source>
        <dbReference type="Proteomes" id="UP001085076"/>
    </source>
</evidence>
<dbReference type="EMBL" id="JAGGNH010000125">
    <property type="protein sequence ID" value="KAJ0959982.1"/>
    <property type="molecule type" value="Genomic_DNA"/>
</dbReference>
<dbReference type="GO" id="GO:0030570">
    <property type="term" value="F:pectate lyase activity"/>
    <property type="evidence" value="ECO:0007669"/>
    <property type="project" value="InterPro"/>
</dbReference>
<dbReference type="AlphaFoldDB" id="A0A9D5BSM3"/>
<comment type="caution">
    <text evidence="3">The sequence shown here is derived from an EMBL/GenBank/DDBJ whole genome shotgun (WGS) entry which is preliminary data.</text>
</comment>
<organism evidence="3 4">
    <name type="scientific">Dioscorea zingiberensis</name>
    <dbReference type="NCBI Taxonomy" id="325984"/>
    <lineage>
        <taxon>Eukaryota</taxon>
        <taxon>Viridiplantae</taxon>
        <taxon>Streptophyta</taxon>
        <taxon>Embryophyta</taxon>
        <taxon>Tracheophyta</taxon>
        <taxon>Spermatophyta</taxon>
        <taxon>Magnoliopsida</taxon>
        <taxon>Liliopsida</taxon>
        <taxon>Dioscoreales</taxon>
        <taxon>Dioscoreaceae</taxon>
        <taxon>Dioscorea</taxon>
    </lineage>
</organism>
<sequence length="216" mass="24713">MEADHKLKLLFLCLLMTITIPALKANIGDFDEEWEADRKKPKSLRKRPTKPEPLHITTHLNRQVHRLQNPIDACWRCDPNWDQDRQKLADCALGFGHETTGGKGGRIYTVTDPSDDNVLEPDEGTLRWAVIQPEPLWIIFKDDMKIELKEELMVTSNKTIDARGCNVHIEGGAQITLQYVQNIIICNLHVRDTVSKEGGMVRGLDGSLWTTYSQRW</sequence>
<dbReference type="PANTHER" id="PTHR31683:SF69">
    <property type="entry name" value="PECTATE LYASE 7-RELATED"/>
    <property type="match status" value="1"/>
</dbReference>
<protein>
    <recommendedName>
        <fullName evidence="5">Pectate lyase</fullName>
    </recommendedName>
</protein>
<dbReference type="InterPro" id="IPR012334">
    <property type="entry name" value="Pectin_lyas_fold"/>
</dbReference>
<feature type="chain" id="PRO_5039248965" description="Pectate lyase" evidence="2">
    <location>
        <begin position="26"/>
        <end position="216"/>
    </location>
</feature>
<evidence type="ECO:0000256" key="2">
    <source>
        <dbReference type="SAM" id="SignalP"/>
    </source>
</evidence>